<keyword evidence="1" id="KW-0547">Nucleotide-binding</keyword>
<dbReference type="GO" id="GO:0000266">
    <property type="term" value="P:mitochondrial fission"/>
    <property type="evidence" value="ECO:0007669"/>
    <property type="project" value="TreeGrafter"/>
</dbReference>
<reference evidence="6" key="1">
    <citation type="journal article" date="2020" name="Stud. Mycol.">
        <title>101 Dothideomycetes genomes: a test case for predicting lifestyles and emergence of pathogens.</title>
        <authorList>
            <person name="Haridas S."/>
            <person name="Albert R."/>
            <person name="Binder M."/>
            <person name="Bloem J."/>
            <person name="Labutti K."/>
            <person name="Salamov A."/>
            <person name="Andreopoulos B."/>
            <person name="Baker S."/>
            <person name="Barry K."/>
            <person name="Bills G."/>
            <person name="Bluhm B."/>
            <person name="Cannon C."/>
            <person name="Castanera R."/>
            <person name="Culley D."/>
            <person name="Daum C."/>
            <person name="Ezra D."/>
            <person name="Gonzalez J."/>
            <person name="Henrissat B."/>
            <person name="Kuo A."/>
            <person name="Liang C."/>
            <person name="Lipzen A."/>
            <person name="Lutzoni F."/>
            <person name="Magnuson J."/>
            <person name="Mondo S."/>
            <person name="Nolan M."/>
            <person name="Ohm R."/>
            <person name="Pangilinan J."/>
            <person name="Park H.-J."/>
            <person name="Ramirez L."/>
            <person name="Alfaro M."/>
            <person name="Sun H."/>
            <person name="Tritt A."/>
            <person name="Yoshinaga Y."/>
            <person name="Zwiers L.-H."/>
            <person name="Turgeon B."/>
            <person name="Goodwin S."/>
            <person name="Spatafora J."/>
            <person name="Crous P."/>
            <person name="Grigoriev I."/>
        </authorList>
    </citation>
    <scope>NUCLEOTIDE SEQUENCE</scope>
    <source>
        <strain evidence="6">CBS 161.51</strain>
    </source>
</reference>
<feature type="compositionally biased region" description="Basic and acidic residues" evidence="3">
    <location>
        <begin position="761"/>
        <end position="770"/>
    </location>
</feature>
<dbReference type="Gene3D" id="1.20.120.1240">
    <property type="entry name" value="Dynamin, middle domain"/>
    <property type="match status" value="1"/>
</dbReference>
<gene>
    <name evidence="6" type="ORF">EJ02DRAFT_250270</name>
</gene>
<feature type="domain" description="GED" evidence="4">
    <location>
        <begin position="644"/>
        <end position="735"/>
    </location>
</feature>
<name>A0A6A5T041_9PLEO</name>
<dbReference type="GO" id="GO:0048312">
    <property type="term" value="P:intracellular distribution of mitochondria"/>
    <property type="evidence" value="ECO:0007669"/>
    <property type="project" value="TreeGrafter"/>
</dbReference>
<feature type="region of interest" description="Disordered" evidence="3">
    <location>
        <begin position="785"/>
        <end position="842"/>
    </location>
</feature>
<evidence type="ECO:0000313" key="6">
    <source>
        <dbReference type="EMBL" id="KAF1946345.1"/>
    </source>
</evidence>
<dbReference type="InterPro" id="IPR020850">
    <property type="entry name" value="GED_dom"/>
</dbReference>
<evidence type="ECO:0000256" key="2">
    <source>
        <dbReference type="ARBA" id="ARBA00023134"/>
    </source>
</evidence>
<accession>A0A6A5T041</accession>
<dbReference type="OrthoDB" id="415706at2759"/>
<dbReference type="GO" id="GO:0005525">
    <property type="term" value="F:GTP binding"/>
    <property type="evidence" value="ECO:0007669"/>
    <property type="project" value="InterPro"/>
</dbReference>
<dbReference type="GO" id="GO:0016559">
    <property type="term" value="P:peroxisome fission"/>
    <property type="evidence" value="ECO:0007669"/>
    <property type="project" value="TreeGrafter"/>
</dbReference>
<evidence type="ECO:0000256" key="3">
    <source>
        <dbReference type="SAM" id="MobiDB-lite"/>
    </source>
</evidence>
<dbReference type="Gene3D" id="3.40.50.300">
    <property type="entry name" value="P-loop containing nucleotide triphosphate hydrolases"/>
    <property type="match status" value="1"/>
</dbReference>
<dbReference type="GO" id="GO:0005739">
    <property type="term" value="C:mitochondrion"/>
    <property type="evidence" value="ECO:0007669"/>
    <property type="project" value="TreeGrafter"/>
</dbReference>
<evidence type="ECO:0000259" key="4">
    <source>
        <dbReference type="PROSITE" id="PS51388"/>
    </source>
</evidence>
<dbReference type="InterPro" id="IPR000375">
    <property type="entry name" value="Dynamin_stalk"/>
</dbReference>
<dbReference type="Proteomes" id="UP000800038">
    <property type="component" value="Unassembled WGS sequence"/>
</dbReference>
<dbReference type="PANTHER" id="PTHR11566">
    <property type="entry name" value="DYNAMIN"/>
    <property type="match status" value="1"/>
</dbReference>
<dbReference type="GO" id="GO:0003924">
    <property type="term" value="F:GTPase activity"/>
    <property type="evidence" value="ECO:0007669"/>
    <property type="project" value="InterPro"/>
</dbReference>
<dbReference type="PANTHER" id="PTHR11566:SF149">
    <property type="entry name" value="GTPASE, PUTATIVE (AFU_ORTHOLOGUE AFUA_6G11890)-RELATED"/>
    <property type="match status" value="1"/>
</dbReference>
<dbReference type="EMBL" id="ML976004">
    <property type="protein sequence ID" value="KAF1946345.1"/>
    <property type="molecule type" value="Genomic_DNA"/>
</dbReference>
<dbReference type="InterPro" id="IPR045063">
    <property type="entry name" value="Dynamin_N"/>
</dbReference>
<evidence type="ECO:0000313" key="7">
    <source>
        <dbReference type="Proteomes" id="UP000800038"/>
    </source>
</evidence>
<dbReference type="FunFam" id="3.40.50.300:FF:001425">
    <property type="entry name" value="Dynamin GTPase, putative"/>
    <property type="match status" value="1"/>
</dbReference>
<dbReference type="Pfam" id="PF01031">
    <property type="entry name" value="Dynamin_M"/>
    <property type="match status" value="1"/>
</dbReference>
<protein>
    <submittedName>
        <fullName evidence="6">Dynamin-1</fullName>
    </submittedName>
</protein>
<dbReference type="PROSITE" id="PS51388">
    <property type="entry name" value="GED"/>
    <property type="match status" value="1"/>
</dbReference>
<dbReference type="GO" id="GO:0008017">
    <property type="term" value="F:microtubule binding"/>
    <property type="evidence" value="ECO:0007669"/>
    <property type="project" value="TreeGrafter"/>
</dbReference>
<evidence type="ECO:0000259" key="5">
    <source>
        <dbReference type="PROSITE" id="PS51718"/>
    </source>
</evidence>
<organism evidence="6 7">
    <name type="scientific">Clathrospora elynae</name>
    <dbReference type="NCBI Taxonomy" id="706981"/>
    <lineage>
        <taxon>Eukaryota</taxon>
        <taxon>Fungi</taxon>
        <taxon>Dikarya</taxon>
        <taxon>Ascomycota</taxon>
        <taxon>Pezizomycotina</taxon>
        <taxon>Dothideomycetes</taxon>
        <taxon>Pleosporomycetidae</taxon>
        <taxon>Pleosporales</taxon>
        <taxon>Diademaceae</taxon>
        <taxon>Clathrospora</taxon>
    </lineage>
</organism>
<proteinExistence type="predicted"/>
<feature type="domain" description="Dynamin-type G" evidence="5">
    <location>
        <begin position="57"/>
        <end position="343"/>
    </location>
</feature>
<dbReference type="PROSITE" id="PS51718">
    <property type="entry name" value="G_DYNAMIN_2"/>
    <property type="match status" value="1"/>
</dbReference>
<dbReference type="InterPro" id="IPR030381">
    <property type="entry name" value="G_DYNAMIN_dom"/>
</dbReference>
<keyword evidence="7" id="KW-1185">Reference proteome</keyword>
<feature type="compositionally biased region" description="Polar residues" evidence="3">
    <location>
        <begin position="785"/>
        <end position="796"/>
    </location>
</feature>
<evidence type="ECO:0000256" key="1">
    <source>
        <dbReference type="ARBA" id="ARBA00022741"/>
    </source>
</evidence>
<dbReference type="PRINTS" id="PR00195">
    <property type="entry name" value="DYNAMIN"/>
</dbReference>
<dbReference type="InterPro" id="IPR022812">
    <property type="entry name" value="Dynamin"/>
</dbReference>
<sequence>MPPSPPTSPVFFEATSRTNTMAHTPETNTLDQLQTPQQVELLDQIDELRNQGLGHHGISLPQLIVCGDQSSGKSSLLEGLTRLRFPTKEGMCTTFATEVVLRKEVEVEISCTITPGKSRSPAERRELAKFKHTFSSRDSFLFPSVLDQAKDHMAHGIKANRGAFFEDVLRVRYSGPDLPSLTIVDLPGMIETQLNGGSGAERVAELVTSYMRDEKSIILAVVAASNDPENQKVFRYLKEFDPKGSRTLGIITKPDMVERGGDNEKEMMRLAKNEKYPLRHRWHAVRNRSFATREQTAVERDDAERKFFSSAVWSSFPQEDVGIAALRVKLSRVLLEHIGRELPSLVTAVQSAIATTESGLSALGNARETSRQQRSYLTGHAEKFSMLTNDALRGIYSNPFFALSSPDERTTARLRTEVQNLNIAFAHVMYQKGHTWNIVLERNSSVSMACDGYPRAVQEYDGEFEEPTSITRAKFLESHIGEYVRQSRPSGLPSLVNPWVIGEVFRQQSHNWREHAVHHLQRVFGAITNYVEDALRSLMDPQTCGMLMLKQVRPELDRRWRSVEAKLEELLVPYTEQDPITYDPNFIRELDAIRAARNAEKSSTQFGTAAGNQMHLGFGHSDPSWNAHRSTQHLLTESIDDYTNSEILDLMQTYYKTAISVFINNMAILAIENCLIKNLAAIFSPTLTADMDDEKLRAIASESEDIRNERVSLRQKLSVLETGKQVLFEHIAMQPILRPANKPVSDGPRISVKNTSSLSSDARRNGEEARDATIEAVDNLSSQLDNLVVTPPSSESGHSRRRVDFGTATPKPKKMERKRSPFGWPPKYDIPRLPDEDVSGDE</sequence>
<dbReference type="InterPro" id="IPR027417">
    <property type="entry name" value="P-loop_NTPase"/>
</dbReference>
<dbReference type="CDD" id="cd08771">
    <property type="entry name" value="DLP_1"/>
    <property type="match status" value="1"/>
</dbReference>
<dbReference type="GO" id="GO:0005874">
    <property type="term" value="C:microtubule"/>
    <property type="evidence" value="ECO:0007669"/>
    <property type="project" value="TreeGrafter"/>
</dbReference>
<dbReference type="AlphaFoldDB" id="A0A6A5T041"/>
<dbReference type="Pfam" id="PF00350">
    <property type="entry name" value="Dynamin_N"/>
    <property type="match status" value="1"/>
</dbReference>
<dbReference type="SUPFAM" id="SSF52540">
    <property type="entry name" value="P-loop containing nucleoside triphosphate hydrolases"/>
    <property type="match status" value="1"/>
</dbReference>
<feature type="region of interest" description="Disordered" evidence="3">
    <location>
        <begin position="739"/>
        <end position="770"/>
    </location>
</feature>
<dbReference type="InterPro" id="IPR001401">
    <property type="entry name" value="Dynamin_GTPase"/>
</dbReference>
<dbReference type="SMART" id="SM00053">
    <property type="entry name" value="DYNc"/>
    <property type="match status" value="1"/>
</dbReference>
<dbReference type="GO" id="GO:0006897">
    <property type="term" value="P:endocytosis"/>
    <property type="evidence" value="ECO:0007669"/>
    <property type="project" value="TreeGrafter"/>
</dbReference>
<keyword evidence="2" id="KW-0342">GTP-binding</keyword>
<dbReference type="GO" id="GO:0016020">
    <property type="term" value="C:membrane"/>
    <property type="evidence" value="ECO:0007669"/>
    <property type="project" value="TreeGrafter"/>
</dbReference>